<dbReference type="Proteomes" id="UP000217895">
    <property type="component" value="Chromosome"/>
</dbReference>
<accession>A0A1Z4JA46</accession>
<name>A0A1Z4JA46_LEPBY</name>
<dbReference type="EMBL" id="AP018203">
    <property type="protein sequence ID" value="BAY53622.1"/>
    <property type="molecule type" value="Genomic_DNA"/>
</dbReference>
<evidence type="ECO:0000313" key="3">
    <source>
        <dbReference type="Proteomes" id="UP000217895"/>
    </source>
</evidence>
<dbReference type="PROSITE" id="PS50889">
    <property type="entry name" value="S4"/>
    <property type="match status" value="1"/>
</dbReference>
<protein>
    <submittedName>
        <fullName evidence="2">RNA-binding protein S4</fullName>
    </submittedName>
</protein>
<sequence length="61" mass="6733">MEDTIKLDQFLKFQGVVQTGGQAKMLIQAGEVKVNGTIETRRGRKLVKGDRVTTLGETIEV</sequence>
<reference evidence="2 3" key="1">
    <citation type="submission" date="2017-06" db="EMBL/GenBank/DDBJ databases">
        <title>Genome sequencing of cyanobaciteial culture collection at National Institute for Environmental Studies (NIES).</title>
        <authorList>
            <person name="Hirose Y."/>
            <person name="Shimura Y."/>
            <person name="Fujisawa T."/>
            <person name="Nakamura Y."/>
            <person name="Kawachi M."/>
        </authorList>
    </citation>
    <scope>NUCLEOTIDE SEQUENCE [LARGE SCALE GENOMIC DNA]</scope>
    <source>
        <strain evidence="2 3">NIES-2135</strain>
    </source>
</reference>
<dbReference type="Pfam" id="PF13275">
    <property type="entry name" value="S4_2"/>
    <property type="match status" value="1"/>
</dbReference>
<gene>
    <name evidence="2" type="ORF">NIES2135_04320</name>
</gene>
<dbReference type="AlphaFoldDB" id="A0A1Z4JA46"/>
<evidence type="ECO:0000313" key="2">
    <source>
        <dbReference type="EMBL" id="BAY53622.1"/>
    </source>
</evidence>
<dbReference type="Gene3D" id="3.10.290.10">
    <property type="entry name" value="RNA-binding S4 domain"/>
    <property type="match status" value="1"/>
</dbReference>
<organism evidence="2 3">
    <name type="scientific">Leptolyngbya boryana NIES-2135</name>
    <dbReference type="NCBI Taxonomy" id="1973484"/>
    <lineage>
        <taxon>Bacteria</taxon>
        <taxon>Bacillati</taxon>
        <taxon>Cyanobacteriota</taxon>
        <taxon>Cyanophyceae</taxon>
        <taxon>Leptolyngbyales</taxon>
        <taxon>Leptolyngbyaceae</taxon>
        <taxon>Leptolyngbya group</taxon>
        <taxon>Leptolyngbya</taxon>
    </lineage>
</organism>
<dbReference type="CDD" id="cd00165">
    <property type="entry name" value="S4"/>
    <property type="match status" value="1"/>
</dbReference>
<dbReference type="SUPFAM" id="SSF55174">
    <property type="entry name" value="Alpha-L RNA-binding motif"/>
    <property type="match status" value="1"/>
</dbReference>
<dbReference type="InterPro" id="IPR036986">
    <property type="entry name" value="S4_RNA-bd_sf"/>
</dbReference>
<keyword evidence="3" id="KW-1185">Reference proteome</keyword>
<proteinExistence type="predicted"/>
<dbReference type="GO" id="GO:0003723">
    <property type="term" value="F:RNA binding"/>
    <property type="evidence" value="ECO:0007669"/>
    <property type="project" value="UniProtKB-KW"/>
</dbReference>
<keyword evidence="1" id="KW-0694">RNA-binding</keyword>
<evidence type="ECO:0000256" key="1">
    <source>
        <dbReference type="PROSITE-ProRule" id="PRU00182"/>
    </source>
</evidence>